<proteinExistence type="predicted"/>
<organism evidence="1 2">
    <name type="scientific">Hymenobacter frigidus</name>
    <dbReference type="NCBI Taxonomy" id="1524095"/>
    <lineage>
        <taxon>Bacteria</taxon>
        <taxon>Pseudomonadati</taxon>
        <taxon>Bacteroidota</taxon>
        <taxon>Cytophagia</taxon>
        <taxon>Cytophagales</taxon>
        <taxon>Hymenobacteraceae</taxon>
        <taxon>Hymenobacter</taxon>
    </lineage>
</organism>
<sequence length="216" mass="24106">MYFRLPVLPPAAMRFRTFLTYLSLLPLSACTKSCNDYDNNEEFARAKLPAYSETGAHTLGCRLGPQAWTVLGKHQTSSPLGSGWMPNTLEVYGGYSVPPHLTAIGQMTGVRDSKEFYDVQLSLNIRLTDTLGGLHLLGSDTSRTVSSSRFTETLEAQDMLTYHDFRSNFRHPVRLLVRKLDRQQRIISGTFEGQLYGGASGRDSLAVADGRFDLKY</sequence>
<gene>
    <name evidence="1" type="ORF">GCM10011495_17690</name>
</gene>
<comment type="caution">
    <text evidence="1">The sequence shown here is derived from an EMBL/GenBank/DDBJ whole genome shotgun (WGS) entry which is preliminary data.</text>
</comment>
<accession>A0ABQ2A4V7</accession>
<dbReference type="EMBL" id="BMGY01000013">
    <property type="protein sequence ID" value="GGH84839.1"/>
    <property type="molecule type" value="Genomic_DNA"/>
</dbReference>
<keyword evidence="2" id="KW-1185">Reference proteome</keyword>
<name>A0ABQ2A4V7_9BACT</name>
<reference evidence="2" key="1">
    <citation type="journal article" date="2019" name="Int. J. Syst. Evol. Microbiol.">
        <title>The Global Catalogue of Microorganisms (GCM) 10K type strain sequencing project: providing services to taxonomists for standard genome sequencing and annotation.</title>
        <authorList>
            <consortium name="The Broad Institute Genomics Platform"/>
            <consortium name="The Broad Institute Genome Sequencing Center for Infectious Disease"/>
            <person name="Wu L."/>
            <person name="Ma J."/>
        </authorList>
    </citation>
    <scope>NUCLEOTIDE SEQUENCE [LARGE SCALE GENOMIC DNA]</scope>
    <source>
        <strain evidence="2">CGMCC 1.14966</strain>
    </source>
</reference>
<dbReference type="Proteomes" id="UP000637774">
    <property type="component" value="Unassembled WGS sequence"/>
</dbReference>
<protein>
    <submittedName>
        <fullName evidence="1">Uncharacterized protein</fullName>
    </submittedName>
</protein>
<evidence type="ECO:0000313" key="2">
    <source>
        <dbReference type="Proteomes" id="UP000637774"/>
    </source>
</evidence>
<evidence type="ECO:0000313" key="1">
    <source>
        <dbReference type="EMBL" id="GGH84839.1"/>
    </source>
</evidence>